<name>A0A328UI86_9FIRM</name>
<dbReference type="AlphaFoldDB" id="A0A328UI86"/>
<comment type="caution">
    <text evidence="3">The sequence shown here is derived from an EMBL/GenBank/DDBJ whole genome shotgun (WGS) entry which is preliminary data.</text>
</comment>
<dbReference type="GO" id="GO:0005524">
    <property type="term" value="F:ATP binding"/>
    <property type="evidence" value="ECO:0007669"/>
    <property type="project" value="InterPro"/>
</dbReference>
<evidence type="ECO:0000259" key="2">
    <source>
        <dbReference type="Pfam" id="PF17863"/>
    </source>
</evidence>
<reference evidence="3 4" key="1">
    <citation type="submission" date="2018-06" db="EMBL/GenBank/DDBJ databases">
        <title>Noncontiguous genome sequence of Ruminococcaceae bacterium ASD2818.</title>
        <authorList>
            <person name="Chaplin A.V."/>
            <person name="Sokolova S.R."/>
            <person name="Kochetkova T.O."/>
            <person name="Goltsov A.Y."/>
            <person name="Trofimov D.Y."/>
            <person name="Efimov B.A."/>
        </authorList>
    </citation>
    <scope>NUCLEOTIDE SEQUENCE [LARGE SCALE GENOMIC DNA]</scope>
    <source>
        <strain evidence="3 4">ASD2818</strain>
    </source>
</reference>
<dbReference type="Gene3D" id="1.10.8.80">
    <property type="entry name" value="Magnesium chelatase subunit I, C-Terminal domain"/>
    <property type="match status" value="1"/>
</dbReference>
<dbReference type="PANTHER" id="PTHR42759">
    <property type="entry name" value="MOXR FAMILY PROTEIN"/>
    <property type="match status" value="1"/>
</dbReference>
<dbReference type="EMBL" id="QLYR01000001">
    <property type="protein sequence ID" value="RAQ29970.1"/>
    <property type="molecule type" value="Genomic_DNA"/>
</dbReference>
<proteinExistence type="predicted"/>
<dbReference type="PANTHER" id="PTHR42759:SF5">
    <property type="entry name" value="METHANOL DEHYDROGENASE REGULATOR"/>
    <property type="match status" value="1"/>
</dbReference>
<evidence type="ECO:0000313" key="3">
    <source>
        <dbReference type="EMBL" id="RAQ29970.1"/>
    </source>
</evidence>
<dbReference type="Proteomes" id="UP000249377">
    <property type="component" value="Unassembled WGS sequence"/>
</dbReference>
<evidence type="ECO:0000259" key="1">
    <source>
        <dbReference type="Pfam" id="PF07726"/>
    </source>
</evidence>
<dbReference type="CDD" id="cd00009">
    <property type="entry name" value="AAA"/>
    <property type="match status" value="1"/>
</dbReference>
<dbReference type="InterPro" id="IPR050764">
    <property type="entry name" value="CbbQ/NirQ/NorQ/GpvN"/>
</dbReference>
<dbReference type="GO" id="GO:0016887">
    <property type="term" value="F:ATP hydrolysis activity"/>
    <property type="evidence" value="ECO:0007669"/>
    <property type="project" value="InterPro"/>
</dbReference>
<keyword evidence="4" id="KW-1185">Reference proteome</keyword>
<dbReference type="RefSeq" id="WP_112331166.1">
    <property type="nucleotide sequence ID" value="NZ_QLYR01000001.1"/>
</dbReference>
<dbReference type="Pfam" id="PF17863">
    <property type="entry name" value="AAA_lid_2"/>
    <property type="match status" value="1"/>
</dbReference>
<accession>A0A328UI86</accession>
<evidence type="ECO:0000313" key="4">
    <source>
        <dbReference type="Proteomes" id="UP000249377"/>
    </source>
</evidence>
<gene>
    <name evidence="3" type="ORF">DPQ25_00145</name>
</gene>
<dbReference type="InterPro" id="IPR041628">
    <property type="entry name" value="ChlI/MoxR_AAA_lid"/>
</dbReference>
<dbReference type="InterPro" id="IPR027417">
    <property type="entry name" value="P-loop_NTPase"/>
</dbReference>
<dbReference type="PIRSF" id="PIRSF002849">
    <property type="entry name" value="AAA_ATPase_chaperone_MoxR_prd"/>
    <property type="match status" value="1"/>
</dbReference>
<dbReference type="Pfam" id="PF07726">
    <property type="entry name" value="AAA_3"/>
    <property type="match status" value="1"/>
</dbReference>
<organism evidence="3 4">
    <name type="scientific">Hydrogeniiclostridium mannosilyticum</name>
    <dbReference type="NCBI Taxonomy" id="2764322"/>
    <lineage>
        <taxon>Bacteria</taxon>
        <taxon>Bacillati</taxon>
        <taxon>Bacillota</taxon>
        <taxon>Clostridia</taxon>
        <taxon>Eubacteriales</taxon>
        <taxon>Acutalibacteraceae</taxon>
        <taxon>Hydrogeniiclostridium</taxon>
    </lineage>
</organism>
<protein>
    <submittedName>
        <fullName evidence="3">AAA family ATPase</fullName>
    </submittedName>
</protein>
<dbReference type="Gene3D" id="3.40.50.300">
    <property type="entry name" value="P-loop containing nucleotide triphosphate hydrolases"/>
    <property type="match status" value="1"/>
</dbReference>
<feature type="domain" description="ChlI/MoxR AAA lid" evidence="2">
    <location>
        <begin position="229"/>
        <end position="290"/>
    </location>
</feature>
<dbReference type="InterPro" id="IPR011703">
    <property type="entry name" value="ATPase_AAA-3"/>
</dbReference>
<dbReference type="SUPFAM" id="SSF52540">
    <property type="entry name" value="P-loop containing nucleoside triphosphate hydrolases"/>
    <property type="match status" value="1"/>
</dbReference>
<sequence length="317" mass="34997">MQQKARRIIDEIQKVVIGKEEIIQKILMAILANGHILLEDIPGVGKTTLAVSFSQAMQLQYKRFQFTPDTLPSDITGFSVFNRESRRLEYQPGAALCNLFLADEINRTSSKTQSALLEVMEEGKITVDGVSHEMPHPYTVIATQNPLGFAGTQELPESQIDRFMVCLSMGYPTYEDEVRILRQKHGDKPPAAIAPVVSREEVCHMQREAARVYVADELYQYAALLAHTSRGHKGLRLGLSPRGTIAVVKMAQASAYLLERDFVIPSDITAVFPAVAAHRLVLNNSARSQGLSREEAALQILAETKAPVLHIGGGRHG</sequence>
<feature type="domain" description="ATPase AAA-3" evidence="1">
    <location>
        <begin position="35"/>
        <end position="165"/>
    </location>
</feature>